<keyword evidence="5 6" id="KW-0949">S-adenosyl-L-methionine</keyword>
<protein>
    <recommendedName>
        <fullName evidence="6">Ribosomal RNA small subunit methyltransferase G</fullName>
        <ecNumber evidence="6">2.1.1.170</ecNumber>
    </recommendedName>
    <alternativeName>
        <fullName evidence="6">16S rRNA 7-methylguanosine methyltransferase</fullName>
        <shortName evidence="6">16S rRNA m7G methyltransferase</shortName>
    </alternativeName>
</protein>
<comment type="caution">
    <text evidence="6">Lacks conserved residue(s) required for the propagation of feature annotation.</text>
</comment>
<dbReference type="PANTHER" id="PTHR31760:SF0">
    <property type="entry name" value="S-ADENOSYL-L-METHIONINE-DEPENDENT METHYLTRANSFERASES SUPERFAMILY PROTEIN"/>
    <property type="match status" value="1"/>
</dbReference>
<comment type="subcellular location">
    <subcellularLocation>
        <location evidence="6">Cytoplasm</location>
    </subcellularLocation>
</comment>
<keyword evidence="1 6" id="KW-0963">Cytoplasm</keyword>
<evidence type="ECO:0000256" key="2">
    <source>
        <dbReference type="ARBA" id="ARBA00022552"/>
    </source>
</evidence>
<evidence type="ECO:0000313" key="7">
    <source>
        <dbReference type="EMBL" id="SEP00491.1"/>
    </source>
</evidence>
<keyword evidence="3 6" id="KW-0489">Methyltransferase</keyword>
<gene>
    <name evidence="6" type="primary">rsmG</name>
    <name evidence="7" type="ORF">SAMN04488052_10664</name>
</gene>
<sequence length="222" mass="24091">MTQDFPRTAVTRAVVDGIDRLALPSAPPVDGLVDYLALLSRWNRAFNLSAVRDPLEMVPRHLLDSLATLPYVEGSRLLDVGSGAGLPGIPLALCRPELQVTLLDTNGKKTRFLRQAALELDLQQVTVVQDRIERWSTDCVFDTVIARAFARLDQLVQGAGRLVAPGGLILAMKGRFDGDSETAAMPPGWGYDVETLEVPGVDAARCVVRIRRQEATSGETDG</sequence>
<dbReference type="EC" id="2.1.1.170" evidence="6"/>
<dbReference type="AlphaFoldDB" id="A0A1H8UBC0"/>
<evidence type="ECO:0000256" key="6">
    <source>
        <dbReference type="HAMAP-Rule" id="MF_00074"/>
    </source>
</evidence>
<evidence type="ECO:0000256" key="4">
    <source>
        <dbReference type="ARBA" id="ARBA00022679"/>
    </source>
</evidence>
<evidence type="ECO:0000256" key="5">
    <source>
        <dbReference type="ARBA" id="ARBA00022691"/>
    </source>
</evidence>
<dbReference type="GO" id="GO:0005829">
    <property type="term" value="C:cytosol"/>
    <property type="evidence" value="ECO:0007669"/>
    <property type="project" value="TreeGrafter"/>
</dbReference>
<dbReference type="PANTHER" id="PTHR31760">
    <property type="entry name" value="S-ADENOSYL-L-METHIONINE-DEPENDENT METHYLTRANSFERASES SUPERFAMILY PROTEIN"/>
    <property type="match status" value="1"/>
</dbReference>
<dbReference type="RefSeq" id="WP_091644765.1">
    <property type="nucleotide sequence ID" value="NZ_FOEG01000006.1"/>
</dbReference>
<accession>A0A1H8UBC0</accession>
<feature type="binding site" evidence="6">
    <location>
        <position position="86"/>
    </location>
    <ligand>
        <name>S-adenosyl-L-methionine</name>
        <dbReference type="ChEBI" id="CHEBI:59789"/>
    </ligand>
</feature>
<organism evidence="7 8">
    <name type="scientific">Aquisalimonas asiatica</name>
    <dbReference type="NCBI Taxonomy" id="406100"/>
    <lineage>
        <taxon>Bacteria</taxon>
        <taxon>Pseudomonadati</taxon>
        <taxon>Pseudomonadota</taxon>
        <taxon>Gammaproteobacteria</taxon>
        <taxon>Chromatiales</taxon>
        <taxon>Ectothiorhodospiraceae</taxon>
        <taxon>Aquisalimonas</taxon>
    </lineage>
</organism>
<evidence type="ECO:0000256" key="3">
    <source>
        <dbReference type="ARBA" id="ARBA00022603"/>
    </source>
</evidence>
<dbReference type="STRING" id="406100.SAMN04488052_10664"/>
<dbReference type="GO" id="GO:0070043">
    <property type="term" value="F:rRNA (guanine-N7-)-methyltransferase activity"/>
    <property type="evidence" value="ECO:0007669"/>
    <property type="project" value="UniProtKB-UniRule"/>
</dbReference>
<keyword evidence="8" id="KW-1185">Reference proteome</keyword>
<dbReference type="PIRSF" id="PIRSF003078">
    <property type="entry name" value="GidB"/>
    <property type="match status" value="1"/>
</dbReference>
<evidence type="ECO:0000313" key="8">
    <source>
        <dbReference type="Proteomes" id="UP000199657"/>
    </source>
</evidence>
<keyword evidence="2 6" id="KW-0698">rRNA processing</keyword>
<dbReference type="NCBIfam" id="TIGR00138">
    <property type="entry name" value="rsmG_gidB"/>
    <property type="match status" value="1"/>
</dbReference>
<evidence type="ECO:0000256" key="1">
    <source>
        <dbReference type="ARBA" id="ARBA00022490"/>
    </source>
</evidence>
<dbReference type="OrthoDB" id="9808773at2"/>
<feature type="binding site" evidence="6">
    <location>
        <position position="81"/>
    </location>
    <ligand>
        <name>S-adenosyl-L-methionine</name>
        <dbReference type="ChEBI" id="CHEBI:59789"/>
    </ligand>
</feature>
<name>A0A1H8UBC0_9GAMM</name>
<dbReference type="HAMAP" id="MF_00074">
    <property type="entry name" value="16SrRNA_methyltr_G"/>
    <property type="match status" value="1"/>
</dbReference>
<comment type="function">
    <text evidence="6">Specifically methylates the N7 position of guanine in position 527 of 16S rRNA.</text>
</comment>
<dbReference type="Pfam" id="PF02527">
    <property type="entry name" value="GidB"/>
    <property type="match status" value="1"/>
</dbReference>
<dbReference type="SUPFAM" id="SSF53335">
    <property type="entry name" value="S-adenosyl-L-methionine-dependent methyltransferases"/>
    <property type="match status" value="1"/>
</dbReference>
<dbReference type="Proteomes" id="UP000199657">
    <property type="component" value="Unassembled WGS sequence"/>
</dbReference>
<dbReference type="InterPro" id="IPR003682">
    <property type="entry name" value="rRNA_ssu_MeTfrase_G"/>
</dbReference>
<proteinExistence type="inferred from homology"/>
<keyword evidence="4 6" id="KW-0808">Transferase</keyword>
<comment type="catalytic activity">
    <reaction evidence="6">
        <text>guanosine(527) in 16S rRNA + S-adenosyl-L-methionine = N(7)-methylguanosine(527) in 16S rRNA + S-adenosyl-L-homocysteine</text>
        <dbReference type="Rhea" id="RHEA:42732"/>
        <dbReference type="Rhea" id="RHEA-COMP:10209"/>
        <dbReference type="Rhea" id="RHEA-COMP:10210"/>
        <dbReference type="ChEBI" id="CHEBI:57856"/>
        <dbReference type="ChEBI" id="CHEBI:59789"/>
        <dbReference type="ChEBI" id="CHEBI:74269"/>
        <dbReference type="ChEBI" id="CHEBI:74480"/>
        <dbReference type="EC" id="2.1.1.170"/>
    </reaction>
</comment>
<reference evidence="7 8" key="1">
    <citation type="submission" date="2016-10" db="EMBL/GenBank/DDBJ databases">
        <authorList>
            <person name="de Groot N.N."/>
        </authorList>
    </citation>
    <scope>NUCLEOTIDE SEQUENCE [LARGE SCALE GENOMIC DNA]</scope>
    <source>
        <strain evidence="7 8">CGMCC 1.6291</strain>
    </source>
</reference>
<dbReference type="Gene3D" id="3.40.50.150">
    <property type="entry name" value="Vaccinia Virus protein VP39"/>
    <property type="match status" value="1"/>
</dbReference>
<dbReference type="EMBL" id="FOEG01000006">
    <property type="protein sequence ID" value="SEP00491.1"/>
    <property type="molecule type" value="Genomic_DNA"/>
</dbReference>
<feature type="binding site" evidence="6">
    <location>
        <position position="147"/>
    </location>
    <ligand>
        <name>S-adenosyl-L-methionine</name>
        <dbReference type="ChEBI" id="CHEBI:59789"/>
    </ligand>
</feature>
<comment type="similarity">
    <text evidence="6">Belongs to the methyltransferase superfamily. RNA methyltransferase RsmG family.</text>
</comment>
<dbReference type="InterPro" id="IPR029063">
    <property type="entry name" value="SAM-dependent_MTases_sf"/>
</dbReference>
<feature type="binding site" evidence="6">
    <location>
        <begin position="132"/>
        <end position="133"/>
    </location>
    <ligand>
        <name>S-adenosyl-L-methionine</name>
        <dbReference type="ChEBI" id="CHEBI:59789"/>
    </ligand>
</feature>
<dbReference type="CDD" id="cd02440">
    <property type="entry name" value="AdoMet_MTases"/>
    <property type="match status" value="1"/>
</dbReference>